<keyword evidence="2" id="KW-1185">Reference proteome</keyword>
<proteinExistence type="predicted"/>
<evidence type="ECO:0000313" key="1">
    <source>
        <dbReference type="EMBL" id="ETW80278.1"/>
    </source>
</evidence>
<organism evidence="1 2">
    <name type="scientific">Heterobasidion irregulare (strain TC 32-1)</name>
    <dbReference type="NCBI Taxonomy" id="747525"/>
    <lineage>
        <taxon>Eukaryota</taxon>
        <taxon>Fungi</taxon>
        <taxon>Dikarya</taxon>
        <taxon>Basidiomycota</taxon>
        <taxon>Agaricomycotina</taxon>
        <taxon>Agaricomycetes</taxon>
        <taxon>Russulales</taxon>
        <taxon>Bondarzewiaceae</taxon>
        <taxon>Heterobasidion</taxon>
        <taxon>Heterobasidion annosum species complex</taxon>
    </lineage>
</organism>
<gene>
    <name evidence="1" type="ORF">HETIRDRAFT_434482</name>
</gene>
<dbReference type="KEGG" id="hir:HETIRDRAFT_434482"/>
<dbReference type="HOGENOM" id="CLU_1619252_0_0_1"/>
<name>W4K384_HETIT</name>
<dbReference type="EMBL" id="KI925459">
    <property type="protein sequence ID" value="ETW80278.1"/>
    <property type="molecule type" value="Genomic_DNA"/>
</dbReference>
<dbReference type="GeneID" id="20674748"/>
<evidence type="ECO:0000313" key="2">
    <source>
        <dbReference type="Proteomes" id="UP000030671"/>
    </source>
</evidence>
<sequence length="164" mass="18496">MSTYTIEKRGVKEEYVPLCSRSIGKEIKEPEDTQLPVDKAKVGSGMVFRADGREQLTPSRRRKRTENGCWELIDRQWIGRIPVRLRALDSAGPTTEHSIGHLQRIHLSNNCQGVELQIREPENFLSTRILKVTVQISGKVSCKRSEVGSSSLEQYAISPCKSLC</sequence>
<dbReference type="Proteomes" id="UP000030671">
    <property type="component" value="Unassembled WGS sequence"/>
</dbReference>
<dbReference type="RefSeq" id="XP_009547050.1">
    <property type="nucleotide sequence ID" value="XM_009548755.1"/>
</dbReference>
<accession>W4K384</accession>
<protein>
    <submittedName>
        <fullName evidence="1">Uncharacterized protein</fullName>
    </submittedName>
</protein>
<dbReference type="InParanoid" id="W4K384"/>
<reference evidence="1 2" key="1">
    <citation type="journal article" date="2012" name="New Phytol.">
        <title>Insight into trade-off between wood decay and parasitism from the genome of a fungal forest pathogen.</title>
        <authorList>
            <person name="Olson A."/>
            <person name="Aerts A."/>
            <person name="Asiegbu F."/>
            <person name="Belbahri L."/>
            <person name="Bouzid O."/>
            <person name="Broberg A."/>
            <person name="Canback B."/>
            <person name="Coutinho P.M."/>
            <person name="Cullen D."/>
            <person name="Dalman K."/>
            <person name="Deflorio G."/>
            <person name="van Diepen L.T."/>
            <person name="Dunand C."/>
            <person name="Duplessis S."/>
            <person name="Durling M."/>
            <person name="Gonthier P."/>
            <person name="Grimwood J."/>
            <person name="Fossdal C.G."/>
            <person name="Hansson D."/>
            <person name="Henrissat B."/>
            <person name="Hietala A."/>
            <person name="Himmelstrand K."/>
            <person name="Hoffmeister D."/>
            <person name="Hogberg N."/>
            <person name="James T.Y."/>
            <person name="Karlsson M."/>
            <person name="Kohler A."/>
            <person name="Kues U."/>
            <person name="Lee Y.H."/>
            <person name="Lin Y.C."/>
            <person name="Lind M."/>
            <person name="Lindquist E."/>
            <person name="Lombard V."/>
            <person name="Lucas S."/>
            <person name="Lunden K."/>
            <person name="Morin E."/>
            <person name="Murat C."/>
            <person name="Park J."/>
            <person name="Raffaello T."/>
            <person name="Rouze P."/>
            <person name="Salamov A."/>
            <person name="Schmutz J."/>
            <person name="Solheim H."/>
            <person name="Stahlberg J."/>
            <person name="Velez H."/>
            <person name="de Vries R.P."/>
            <person name="Wiebenga A."/>
            <person name="Woodward S."/>
            <person name="Yakovlev I."/>
            <person name="Garbelotto M."/>
            <person name="Martin F."/>
            <person name="Grigoriev I.V."/>
            <person name="Stenlid J."/>
        </authorList>
    </citation>
    <scope>NUCLEOTIDE SEQUENCE [LARGE SCALE GENOMIC DNA]</scope>
    <source>
        <strain evidence="1 2">TC 32-1</strain>
    </source>
</reference>
<dbReference type="AlphaFoldDB" id="W4K384"/>